<accession>A0A4R3M0H8</accession>
<name>A0A4R3M0H8_9HYPH</name>
<comment type="similarity">
    <text evidence="1">Belongs to the glycosyltransferase 2 family.</text>
</comment>
<evidence type="ECO:0000256" key="3">
    <source>
        <dbReference type="ARBA" id="ARBA00022679"/>
    </source>
</evidence>
<gene>
    <name evidence="5" type="ORF">EDC64_10248</name>
</gene>
<dbReference type="PANTHER" id="PTHR43630">
    <property type="entry name" value="POLY-BETA-1,6-N-ACETYL-D-GLUCOSAMINE SYNTHASE"/>
    <property type="match status" value="1"/>
</dbReference>
<evidence type="ECO:0000256" key="1">
    <source>
        <dbReference type="ARBA" id="ARBA00006739"/>
    </source>
</evidence>
<dbReference type="GO" id="GO:0016757">
    <property type="term" value="F:glycosyltransferase activity"/>
    <property type="evidence" value="ECO:0007669"/>
    <property type="project" value="UniProtKB-KW"/>
</dbReference>
<evidence type="ECO:0000313" key="5">
    <source>
        <dbReference type="EMBL" id="TCT06571.1"/>
    </source>
</evidence>
<feature type="transmembrane region" description="Helical" evidence="4">
    <location>
        <begin position="322"/>
        <end position="342"/>
    </location>
</feature>
<keyword evidence="4" id="KW-1133">Transmembrane helix</keyword>
<evidence type="ECO:0000313" key="6">
    <source>
        <dbReference type="Proteomes" id="UP000294664"/>
    </source>
</evidence>
<dbReference type="AlphaFoldDB" id="A0A4R3M0H8"/>
<dbReference type="CDD" id="cd06439">
    <property type="entry name" value="CESA_like_1"/>
    <property type="match status" value="1"/>
</dbReference>
<dbReference type="Proteomes" id="UP000294664">
    <property type="component" value="Unassembled WGS sequence"/>
</dbReference>
<evidence type="ECO:0000256" key="2">
    <source>
        <dbReference type="ARBA" id="ARBA00022676"/>
    </source>
</evidence>
<dbReference type="SUPFAM" id="SSF53448">
    <property type="entry name" value="Nucleotide-diphospho-sugar transferases"/>
    <property type="match status" value="1"/>
</dbReference>
<evidence type="ECO:0000256" key="4">
    <source>
        <dbReference type="SAM" id="Phobius"/>
    </source>
</evidence>
<keyword evidence="6" id="KW-1185">Reference proteome</keyword>
<dbReference type="Pfam" id="PF13641">
    <property type="entry name" value="Glyco_tranf_2_3"/>
    <property type="match status" value="1"/>
</dbReference>
<organism evidence="5 6">
    <name type="scientific">Aquabacter spiritensis</name>
    <dbReference type="NCBI Taxonomy" id="933073"/>
    <lineage>
        <taxon>Bacteria</taxon>
        <taxon>Pseudomonadati</taxon>
        <taxon>Pseudomonadota</taxon>
        <taxon>Alphaproteobacteria</taxon>
        <taxon>Hyphomicrobiales</taxon>
        <taxon>Xanthobacteraceae</taxon>
        <taxon>Aquabacter</taxon>
    </lineage>
</organism>
<feature type="transmembrane region" description="Helical" evidence="4">
    <location>
        <begin position="6"/>
        <end position="25"/>
    </location>
</feature>
<dbReference type="EMBL" id="SMAI01000002">
    <property type="protein sequence ID" value="TCT06571.1"/>
    <property type="molecule type" value="Genomic_DNA"/>
</dbReference>
<keyword evidence="3 5" id="KW-0808">Transferase</keyword>
<dbReference type="PANTHER" id="PTHR43630:SF1">
    <property type="entry name" value="POLY-BETA-1,6-N-ACETYL-D-GLUCOSAMINE SYNTHASE"/>
    <property type="match status" value="1"/>
</dbReference>
<proteinExistence type="inferred from homology"/>
<feature type="transmembrane region" description="Helical" evidence="4">
    <location>
        <begin position="287"/>
        <end position="310"/>
    </location>
</feature>
<dbReference type="InterPro" id="IPR029044">
    <property type="entry name" value="Nucleotide-diphossugar_trans"/>
</dbReference>
<reference evidence="5 6" key="1">
    <citation type="submission" date="2019-03" db="EMBL/GenBank/DDBJ databases">
        <title>Genomic Encyclopedia of Type Strains, Phase IV (KMG-IV): sequencing the most valuable type-strain genomes for metagenomic binning, comparative biology and taxonomic classification.</title>
        <authorList>
            <person name="Goeker M."/>
        </authorList>
    </citation>
    <scope>NUCLEOTIDE SEQUENCE [LARGE SCALE GENOMIC DNA]</scope>
    <source>
        <strain evidence="5 6">DSM 9035</strain>
    </source>
</reference>
<protein>
    <submittedName>
        <fullName evidence="5">Cellulose synthase/poly-beta-1,6-N-acetylglucosamine synthase-like glycosyltransferase</fullName>
    </submittedName>
</protein>
<dbReference type="Gene3D" id="3.90.550.10">
    <property type="entry name" value="Spore Coat Polysaccharide Biosynthesis Protein SpsA, Chain A"/>
    <property type="match status" value="1"/>
</dbReference>
<keyword evidence="4" id="KW-0472">Membrane</keyword>
<keyword evidence="4" id="KW-0812">Transmembrane</keyword>
<dbReference type="OrthoDB" id="9814255at2"/>
<sequence length="384" mass="41176">MTALAILFWGSVAAILYHHVLYPPLLRLLARAKAPAPMPAPPNELPPITLVIPAYQEAGFIARKLADCARLAYPRDKLKIIVACDGCTDGTEATARAALREPDCAGLDAEIRAFPENRGKVAVLNAVVGGLCDGIVGLSDVSASLSPDCLARAAAHFTDARVGVVAATYVLRSAGSAGEARYWRYQTAIKADEAALGGPIGVHGAFYLFRRGLFTPLEADTINDDVILPTRIVAAGKRAVYDPGMIATEEERTVRAQEFRRRVRIGSGNLQQVVRLWRLAAPTRPGLAFVFVSGKALRAFVPFLMVLALVSNMVLAVSSSEIYRILLAGQIGFYALAAIAMLEPQGMPRVARFAAYLVEGHAAGLVGGVRQMTGRDRERWSRAG</sequence>
<comment type="caution">
    <text evidence="5">The sequence shown here is derived from an EMBL/GenBank/DDBJ whole genome shotgun (WGS) entry which is preliminary data.</text>
</comment>
<dbReference type="RefSeq" id="WP_132030067.1">
    <property type="nucleotide sequence ID" value="NZ_SMAI01000002.1"/>
</dbReference>
<keyword evidence="2" id="KW-0328">Glycosyltransferase</keyword>